<reference evidence="2" key="1">
    <citation type="submission" date="2020-11" db="EMBL/GenBank/DDBJ databases">
        <authorList>
            <consortium name="DOE Joint Genome Institute"/>
            <person name="Ahrendt S."/>
            <person name="Riley R."/>
            <person name="Andreopoulos W."/>
            <person name="Labutti K."/>
            <person name="Pangilinan J."/>
            <person name="Ruiz-Duenas F.J."/>
            <person name="Barrasa J.M."/>
            <person name="Sanchez-Garcia M."/>
            <person name="Camarero S."/>
            <person name="Miyauchi S."/>
            <person name="Serrano A."/>
            <person name="Linde D."/>
            <person name="Babiker R."/>
            <person name="Drula E."/>
            <person name="Ayuso-Fernandez I."/>
            <person name="Pacheco R."/>
            <person name="Padilla G."/>
            <person name="Ferreira P."/>
            <person name="Barriuso J."/>
            <person name="Kellner H."/>
            <person name="Castanera R."/>
            <person name="Alfaro M."/>
            <person name="Ramirez L."/>
            <person name="Pisabarro A.G."/>
            <person name="Kuo A."/>
            <person name="Tritt A."/>
            <person name="Lipzen A."/>
            <person name="He G."/>
            <person name="Yan M."/>
            <person name="Ng V."/>
            <person name="Cullen D."/>
            <person name="Martin F."/>
            <person name="Rosso M.-N."/>
            <person name="Henrissat B."/>
            <person name="Hibbett D."/>
            <person name="Martinez A.T."/>
            <person name="Grigoriev I.V."/>
        </authorList>
    </citation>
    <scope>NUCLEOTIDE SEQUENCE</scope>
    <source>
        <strain evidence="2">CBS 247.69</strain>
    </source>
</reference>
<keyword evidence="3" id="KW-1185">Reference proteome</keyword>
<gene>
    <name evidence="2" type="ORF">BDZ94DRAFT_1272239</name>
</gene>
<feature type="region of interest" description="Disordered" evidence="1">
    <location>
        <begin position="1"/>
        <end position="46"/>
    </location>
</feature>
<dbReference type="AlphaFoldDB" id="A0A9P5XVI3"/>
<evidence type="ECO:0000313" key="3">
    <source>
        <dbReference type="Proteomes" id="UP000807353"/>
    </source>
</evidence>
<accession>A0A9P5XVI3</accession>
<feature type="compositionally biased region" description="Pro residues" evidence="1">
    <location>
        <begin position="36"/>
        <end position="46"/>
    </location>
</feature>
<feature type="compositionally biased region" description="Polar residues" evidence="1">
    <location>
        <begin position="269"/>
        <end position="281"/>
    </location>
</feature>
<organism evidence="2 3">
    <name type="scientific">Collybia nuda</name>
    <dbReference type="NCBI Taxonomy" id="64659"/>
    <lineage>
        <taxon>Eukaryota</taxon>
        <taxon>Fungi</taxon>
        <taxon>Dikarya</taxon>
        <taxon>Basidiomycota</taxon>
        <taxon>Agaricomycotina</taxon>
        <taxon>Agaricomycetes</taxon>
        <taxon>Agaricomycetidae</taxon>
        <taxon>Agaricales</taxon>
        <taxon>Tricholomatineae</taxon>
        <taxon>Clitocybaceae</taxon>
        <taxon>Collybia</taxon>
    </lineage>
</organism>
<dbReference type="Proteomes" id="UP000807353">
    <property type="component" value="Unassembled WGS sequence"/>
</dbReference>
<evidence type="ECO:0000313" key="2">
    <source>
        <dbReference type="EMBL" id="KAF9457804.1"/>
    </source>
</evidence>
<dbReference type="EMBL" id="MU150358">
    <property type="protein sequence ID" value="KAF9457804.1"/>
    <property type="molecule type" value="Genomic_DNA"/>
</dbReference>
<feature type="compositionally biased region" description="Polar residues" evidence="1">
    <location>
        <begin position="8"/>
        <end position="19"/>
    </location>
</feature>
<evidence type="ECO:0000256" key="1">
    <source>
        <dbReference type="SAM" id="MobiDB-lite"/>
    </source>
</evidence>
<feature type="compositionally biased region" description="Polar residues" evidence="1">
    <location>
        <begin position="326"/>
        <end position="344"/>
    </location>
</feature>
<proteinExistence type="predicted"/>
<feature type="region of interest" description="Disordered" evidence="1">
    <location>
        <begin position="242"/>
        <end position="358"/>
    </location>
</feature>
<name>A0A9P5XVI3_9AGAR</name>
<comment type="caution">
    <text evidence="2">The sequence shown here is derived from an EMBL/GenBank/DDBJ whole genome shotgun (WGS) entry which is preliminary data.</text>
</comment>
<feature type="compositionally biased region" description="Basic residues" evidence="1">
    <location>
        <begin position="283"/>
        <end position="308"/>
    </location>
</feature>
<sequence length="417" mass="44656">MEDRDISFNETPATGTSDDAFNGPHHQTRPNLHLELPPPPASPIYSPPPAPLAIGLLPASHLSPIIDPIPIDPSLVNLSLNKDLVSDSSKKIHQASVQPNSVGYFNPITQENSDSTPLTECGGFFFPSSPTITESAPTIHNQLPFPLTRPLIGPTTAEILPEFPPTSFMPRSAPPPVVRESLDMLPLTQPEVSRALPASTSAPIVFTPEPLTAVRPNVPVLPPIVSTPTPPSISVARNEQVLTPTHTPPPNSEDPGISALPLTRPPIQSVPTSAPSTSITTYKRGRGRGAGRGAGRARLKDRSKRHPSPSHEPPRDPGIINDSSDKVLTTIQEVNRVTRSTRNAPSKAIRNPHSEELPITLAGMRSKRTQITKRNPDGTNVELPVKGTRAPVEAAAITTKRRVSGSGQGNPTKRIRQ</sequence>
<protein>
    <submittedName>
        <fullName evidence="2">Uncharacterized protein</fullName>
    </submittedName>
</protein>